<protein>
    <submittedName>
        <fullName evidence="1">Uncharacterized protein</fullName>
    </submittedName>
</protein>
<dbReference type="AlphaFoldDB" id="A0A8H3QT33"/>
<evidence type="ECO:0000313" key="1">
    <source>
        <dbReference type="EMBL" id="GES90861.1"/>
    </source>
</evidence>
<evidence type="ECO:0000313" key="2">
    <source>
        <dbReference type="Proteomes" id="UP000615446"/>
    </source>
</evidence>
<accession>A0A8H3QT33</accession>
<sequence length="103" mass="12148">MNLITCDGTAKKKSSNQFFVYEAECNIVKTKYIDSKFLLNFGVILREIIFSIVRASWRDRRRNGWDNLFRKFSVVKSRDNNFVISNRSIIIDTFRKKCKGAKK</sequence>
<dbReference type="EMBL" id="BLAL01000196">
    <property type="protein sequence ID" value="GES90861.1"/>
    <property type="molecule type" value="Genomic_DNA"/>
</dbReference>
<organism evidence="1 2">
    <name type="scientific">Rhizophagus clarus</name>
    <dbReference type="NCBI Taxonomy" id="94130"/>
    <lineage>
        <taxon>Eukaryota</taxon>
        <taxon>Fungi</taxon>
        <taxon>Fungi incertae sedis</taxon>
        <taxon>Mucoromycota</taxon>
        <taxon>Glomeromycotina</taxon>
        <taxon>Glomeromycetes</taxon>
        <taxon>Glomerales</taxon>
        <taxon>Glomeraceae</taxon>
        <taxon>Rhizophagus</taxon>
    </lineage>
</organism>
<proteinExistence type="predicted"/>
<dbReference type="Proteomes" id="UP000615446">
    <property type="component" value="Unassembled WGS sequence"/>
</dbReference>
<name>A0A8H3QT33_9GLOM</name>
<reference evidence="1" key="1">
    <citation type="submission" date="2019-10" db="EMBL/GenBank/DDBJ databases">
        <title>Conservation and host-specific expression of non-tandemly repeated heterogenous ribosome RNA gene in arbuscular mycorrhizal fungi.</title>
        <authorList>
            <person name="Maeda T."/>
            <person name="Kobayashi Y."/>
            <person name="Nakagawa T."/>
            <person name="Ezawa T."/>
            <person name="Yamaguchi K."/>
            <person name="Bino T."/>
            <person name="Nishimoto Y."/>
            <person name="Shigenobu S."/>
            <person name="Kawaguchi M."/>
        </authorList>
    </citation>
    <scope>NUCLEOTIDE SEQUENCE</scope>
    <source>
        <strain evidence="1">HR1</strain>
    </source>
</reference>
<gene>
    <name evidence="1" type="ORF">RCL2_001768800</name>
</gene>
<comment type="caution">
    <text evidence="1">The sequence shown here is derived from an EMBL/GenBank/DDBJ whole genome shotgun (WGS) entry which is preliminary data.</text>
</comment>